<keyword evidence="4 11" id="KW-0808">Transferase</keyword>
<dbReference type="RefSeq" id="WP_112927439.1">
    <property type="nucleotide sequence ID" value="NZ_CP029556.1"/>
</dbReference>
<sequence length="555" mass="60543">MEQTPSVRGRGMIGRWQPSQEMLALLASLFFSITANSTFFHVATSTGAFKGAAGIGLAASLFIAITALHAFLLLLLFNRWTTKPVLILLLLVTAAAAHFMRAYTIYLDPDMIRNILHTDRKESRELMSLALLPSLFAFGVLPSLLVWRMRIRERTLARATGIRVAWLLASVLVAALAIFASFQATSSLMRNHRELRYLVAPGNYLVSLGRVLTDGGNVTAKAKQPVGLHATVAPRAGDSKPRLLVIVVGETVRAQNWGLNGYVRQTTPQLAGVADLVNFGDVTACGSSTEVSLPCMFSPYGRHDYDAKRIKGSQSLLNVLDHAGIGVLWRDNQSGCKGVCDGLPFQSFQNTTQAKACSDEGCLDDVMLDGLEAEVAKHAGDQVIVLHQLGNHGPAYFKRYPPSLAKFQPECRSMELRDCSAQQIVNAYDNAILHTDAFLAEAIAMLAKMDDRDTALLYVSDHGESLGEDGLFLHGVPYAIAPKTQLKVPMVMWFSPGMRTDRGIDLACVRQAATRPASHDNLFHSVLGLMQVRTEEYRADLDLLKGCESATAAKN</sequence>
<evidence type="ECO:0000256" key="7">
    <source>
        <dbReference type="ARBA" id="ARBA00023136"/>
    </source>
</evidence>
<feature type="transmembrane region" description="Helical" evidence="8">
    <location>
        <begin position="159"/>
        <end position="182"/>
    </location>
</feature>
<dbReference type="NCBIfam" id="NF028537">
    <property type="entry name" value="P_eth_NH2_trans"/>
    <property type="match status" value="1"/>
</dbReference>
<dbReference type="SUPFAM" id="SSF53649">
    <property type="entry name" value="Alkaline phosphatase-like"/>
    <property type="match status" value="1"/>
</dbReference>
<keyword evidence="5 8" id="KW-0812">Transmembrane</keyword>
<dbReference type="CDD" id="cd16017">
    <property type="entry name" value="LptA"/>
    <property type="match status" value="1"/>
</dbReference>
<dbReference type="PANTHER" id="PTHR30443">
    <property type="entry name" value="INNER MEMBRANE PROTEIN"/>
    <property type="match status" value="1"/>
</dbReference>
<dbReference type="AlphaFoldDB" id="A0A344J868"/>
<dbReference type="Proteomes" id="UP000251842">
    <property type="component" value="Chromosome"/>
</dbReference>
<dbReference type="InterPro" id="IPR017850">
    <property type="entry name" value="Alkaline_phosphatase_core_sf"/>
</dbReference>
<keyword evidence="3" id="KW-0997">Cell inner membrane</keyword>
<feature type="domain" description="Phosphoethanolamine transferase N-terminal" evidence="10">
    <location>
        <begin position="66"/>
        <end position="213"/>
    </location>
</feature>
<evidence type="ECO:0000256" key="4">
    <source>
        <dbReference type="ARBA" id="ARBA00022679"/>
    </source>
</evidence>
<feature type="transmembrane region" description="Helical" evidence="8">
    <location>
        <begin position="55"/>
        <end position="77"/>
    </location>
</feature>
<accession>A0A344J868</accession>
<gene>
    <name evidence="11" type="ORF">DCD74_11555</name>
</gene>
<dbReference type="InterPro" id="IPR058130">
    <property type="entry name" value="PEA_transf_C"/>
</dbReference>
<evidence type="ECO:0000313" key="12">
    <source>
        <dbReference type="Proteomes" id="UP000251842"/>
    </source>
</evidence>
<keyword evidence="6 8" id="KW-1133">Transmembrane helix</keyword>
<dbReference type="Gene3D" id="3.40.720.10">
    <property type="entry name" value="Alkaline Phosphatase, subunit A"/>
    <property type="match status" value="1"/>
</dbReference>
<organism evidence="11 12">
    <name type="scientific">Solilutibacter oculi</name>
    <dbReference type="NCBI Taxonomy" id="2698682"/>
    <lineage>
        <taxon>Bacteria</taxon>
        <taxon>Pseudomonadati</taxon>
        <taxon>Pseudomonadota</taxon>
        <taxon>Gammaproteobacteria</taxon>
        <taxon>Lysobacterales</taxon>
        <taxon>Lysobacteraceae</taxon>
        <taxon>Solilutibacter</taxon>
    </lineage>
</organism>
<evidence type="ECO:0000256" key="3">
    <source>
        <dbReference type="ARBA" id="ARBA00022519"/>
    </source>
</evidence>
<evidence type="ECO:0000256" key="1">
    <source>
        <dbReference type="ARBA" id="ARBA00004429"/>
    </source>
</evidence>
<feature type="transmembrane region" description="Helical" evidence="8">
    <location>
        <begin position="126"/>
        <end position="147"/>
    </location>
</feature>
<proteinExistence type="predicted"/>
<dbReference type="KEGG" id="lue:DCD74_11555"/>
<evidence type="ECO:0000259" key="10">
    <source>
        <dbReference type="Pfam" id="PF08019"/>
    </source>
</evidence>
<keyword evidence="2" id="KW-1003">Cell membrane</keyword>
<dbReference type="Pfam" id="PF08019">
    <property type="entry name" value="EptA_B_N"/>
    <property type="match status" value="1"/>
</dbReference>
<dbReference type="Pfam" id="PF00884">
    <property type="entry name" value="Sulfatase"/>
    <property type="match status" value="1"/>
</dbReference>
<evidence type="ECO:0000256" key="6">
    <source>
        <dbReference type="ARBA" id="ARBA00022989"/>
    </source>
</evidence>
<dbReference type="GO" id="GO:0005886">
    <property type="term" value="C:plasma membrane"/>
    <property type="evidence" value="ECO:0007669"/>
    <property type="project" value="UniProtKB-SubCell"/>
</dbReference>
<feature type="transmembrane region" description="Helical" evidence="8">
    <location>
        <begin position="84"/>
        <end position="106"/>
    </location>
</feature>
<keyword evidence="7 8" id="KW-0472">Membrane</keyword>
<protein>
    <submittedName>
        <fullName evidence="11">Phosphoethanolamine transferase</fullName>
    </submittedName>
</protein>
<dbReference type="OrthoDB" id="9786870at2"/>
<keyword evidence="12" id="KW-1185">Reference proteome</keyword>
<feature type="domain" description="Sulfatase N-terminal" evidence="9">
    <location>
        <begin position="243"/>
        <end position="532"/>
    </location>
</feature>
<evidence type="ECO:0000259" key="9">
    <source>
        <dbReference type="Pfam" id="PF00884"/>
    </source>
</evidence>
<dbReference type="InterPro" id="IPR000917">
    <property type="entry name" value="Sulfatase_N"/>
</dbReference>
<dbReference type="EMBL" id="CP029556">
    <property type="protein sequence ID" value="AXA85228.1"/>
    <property type="molecule type" value="Genomic_DNA"/>
</dbReference>
<dbReference type="PANTHER" id="PTHR30443:SF0">
    <property type="entry name" value="PHOSPHOETHANOLAMINE TRANSFERASE EPTA"/>
    <property type="match status" value="1"/>
</dbReference>
<feature type="transmembrane region" description="Helical" evidence="8">
    <location>
        <begin position="21"/>
        <end position="43"/>
    </location>
</feature>
<comment type="subcellular location">
    <subcellularLocation>
        <location evidence="1">Cell inner membrane</location>
        <topology evidence="1">Multi-pass membrane protein</topology>
    </subcellularLocation>
</comment>
<dbReference type="GO" id="GO:0016776">
    <property type="term" value="F:phosphotransferase activity, phosphate group as acceptor"/>
    <property type="evidence" value="ECO:0007669"/>
    <property type="project" value="TreeGrafter"/>
</dbReference>
<dbReference type="GO" id="GO:0009244">
    <property type="term" value="P:lipopolysaccharide core region biosynthetic process"/>
    <property type="evidence" value="ECO:0007669"/>
    <property type="project" value="TreeGrafter"/>
</dbReference>
<dbReference type="InterPro" id="IPR012549">
    <property type="entry name" value="EptA-like_N"/>
</dbReference>
<reference evidence="12" key="1">
    <citation type="submission" date="2018-05" db="EMBL/GenBank/DDBJ databases">
        <title>Luteimonas pekinense sp. nov., isolated from human Meibomian gland secretions, Beijing, China.</title>
        <authorList>
            <person name="Wen T."/>
            <person name="Bai H."/>
            <person name="Lv H."/>
        </authorList>
    </citation>
    <scope>NUCLEOTIDE SEQUENCE [LARGE SCALE GENOMIC DNA]</scope>
    <source>
        <strain evidence="12">83-4</strain>
    </source>
</reference>
<evidence type="ECO:0000313" key="11">
    <source>
        <dbReference type="EMBL" id="AXA85228.1"/>
    </source>
</evidence>
<dbReference type="InterPro" id="IPR040423">
    <property type="entry name" value="PEA_transferase"/>
</dbReference>
<evidence type="ECO:0000256" key="8">
    <source>
        <dbReference type="SAM" id="Phobius"/>
    </source>
</evidence>
<evidence type="ECO:0000256" key="5">
    <source>
        <dbReference type="ARBA" id="ARBA00022692"/>
    </source>
</evidence>
<name>A0A344J868_9GAMM</name>
<evidence type="ECO:0000256" key="2">
    <source>
        <dbReference type="ARBA" id="ARBA00022475"/>
    </source>
</evidence>